<feature type="domain" description="RNA polymerase sigma factor 70 region 4 type 2" evidence="7">
    <location>
        <begin position="136"/>
        <end position="185"/>
    </location>
</feature>
<proteinExistence type="inferred from homology"/>
<dbReference type="NCBIfam" id="TIGR02937">
    <property type="entry name" value="sigma70-ECF"/>
    <property type="match status" value="1"/>
</dbReference>
<dbReference type="EMBL" id="BNJG01000002">
    <property type="protein sequence ID" value="GHO56354.1"/>
    <property type="molecule type" value="Genomic_DNA"/>
</dbReference>
<keyword evidence="3" id="KW-0731">Sigma factor</keyword>
<evidence type="ECO:0000259" key="7">
    <source>
        <dbReference type="Pfam" id="PF08281"/>
    </source>
</evidence>
<evidence type="ECO:0000256" key="4">
    <source>
        <dbReference type="ARBA" id="ARBA00023125"/>
    </source>
</evidence>
<dbReference type="InterPro" id="IPR036388">
    <property type="entry name" value="WH-like_DNA-bd_sf"/>
</dbReference>
<dbReference type="SUPFAM" id="SSF88659">
    <property type="entry name" value="Sigma3 and sigma4 domains of RNA polymerase sigma factors"/>
    <property type="match status" value="1"/>
</dbReference>
<protein>
    <submittedName>
        <fullName evidence="8">DNA-directed RNA polymerase sigma-70 factor</fullName>
    </submittedName>
</protein>
<dbReference type="Pfam" id="PF04542">
    <property type="entry name" value="Sigma70_r2"/>
    <property type="match status" value="1"/>
</dbReference>
<dbReference type="SUPFAM" id="SSF88946">
    <property type="entry name" value="Sigma2 domain of RNA polymerase sigma factors"/>
    <property type="match status" value="1"/>
</dbReference>
<dbReference type="RefSeq" id="WP_201372866.1">
    <property type="nucleotide sequence ID" value="NZ_BNJG01000002.1"/>
</dbReference>
<evidence type="ECO:0000256" key="3">
    <source>
        <dbReference type="ARBA" id="ARBA00023082"/>
    </source>
</evidence>
<evidence type="ECO:0000256" key="2">
    <source>
        <dbReference type="ARBA" id="ARBA00023015"/>
    </source>
</evidence>
<feature type="domain" description="RNA polymerase sigma-70 region 2" evidence="6">
    <location>
        <begin position="38"/>
        <end position="105"/>
    </location>
</feature>
<sequence length="196" mass="22624">MNERLVSSAEGLSVKDDEENEVVWIEAARENPAAFEPLYVRYRTRLYRYLRTRLTSDEDAADVTHQVFLIALDALPKYQQCGLPFAAWLFRIAHHTVININRRQRSVVSWDALPDTLQPLDDQNPESLALHQEALMQLRMWLAKLKADQRELLALRFAAELTVPQIAAVVGKKPEATKKQLSRLLQSYKELRSHAY</sequence>
<evidence type="ECO:0000259" key="6">
    <source>
        <dbReference type="Pfam" id="PF04542"/>
    </source>
</evidence>
<dbReference type="InterPro" id="IPR007627">
    <property type="entry name" value="RNA_pol_sigma70_r2"/>
</dbReference>
<dbReference type="PANTHER" id="PTHR43133:SF8">
    <property type="entry name" value="RNA POLYMERASE SIGMA FACTOR HI_1459-RELATED"/>
    <property type="match status" value="1"/>
</dbReference>
<dbReference type="InterPro" id="IPR013325">
    <property type="entry name" value="RNA_pol_sigma_r2"/>
</dbReference>
<dbReference type="PANTHER" id="PTHR43133">
    <property type="entry name" value="RNA POLYMERASE ECF-TYPE SIGMA FACTO"/>
    <property type="match status" value="1"/>
</dbReference>
<comment type="similarity">
    <text evidence="1">Belongs to the sigma-70 factor family. ECF subfamily.</text>
</comment>
<evidence type="ECO:0000313" key="9">
    <source>
        <dbReference type="Proteomes" id="UP000654345"/>
    </source>
</evidence>
<dbReference type="Gene3D" id="1.10.10.10">
    <property type="entry name" value="Winged helix-like DNA-binding domain superfamily/Winged helix DNA-binding domain"/>
    <property type="match status" value="1"/>
</dbReference>
<dbReference type="Gene3D" id="1.10.1740.10">
    <property type="match status" value="1"/>
</dbReference>
<dbReference type="InterPro" id="IPR013324">
    <property type="entry name" value="RNA_pol_sigma_r3/r4-like"/>
</dbReference>
<gene>
    <name evidence="8" type="ORF">KSB_48290</name>
</gene>
<keyword evidence="9" id="KW-1185">Reference proteome</keyword>
<keyword evidence="5" id="KW-0804">Transcription</keyword>
<keyword evidence="4" id="KW-0238">DNA-binding</keyword>
<reference evidence="8 9" key="1">
    <citation type="journal article" date="2021" name="Int. J. Syst. Evol. Microbiol.">
        <title>Reticulibacter mediterranei gen. nov., sp. nov., within the new family Reticulibacteraceae fam. nov., and Ktedonospora formicarum gen. nov., sp. nov., Ktedonobacter robiniae sp. nov., Dictyobacter formicarum sp. nov. and Dictyobacter arantiisoli sp. nov., belonging to the class Ktedonobacteria.</title>
        <authorList>
            <person name="Yabe S."/>
            <person name="Zheng Y."/>
            <person name="Wang C.M."/>
            <person name="Sakai Y."/>
            <person name="Abe K."/>
            <person name="Yokota A."/>
            <person name="Donadio S."/>
            <person name="Cavaletti L."/>
            <person name="Monciardini P."/>
        </authorList>
    </citation>
    <scope>NUCLEOTIDE SEQUENCE [LARGE SCALE GENOMIC DNA]</scope>
    <source>
        <strain evidence="8 9">SOSP1-30</strain>
    </source>
</reference>
<evidence type="ECO:0000256" key="1">
    <source>
        <dbReference type="ARBA" id="ARBA00010641"/>
    </source>
</evidence>
<dbReference type="Pfam" id="PF08281">
    <property type="entry name" value="Sigma70_r4_2"/>
    <property type="match status" value="1"/>
</dbReference>
<dbReference type="InterPro" id="IPR014284">
    <property type="entry name" value="RNA_pol_sigma-70_dom"/>
</dbReference>
<dbReference type="GO" id="GO:0000428">
    <property type="term" value="C:DNA-directed RNA polymerase complex"/>
    <property type="evidence" value="ECO:0007669"/>
    <property type="project" value="UniProtKB-KW"/>
</dbReference>
<keyword evidence="2" id="KW-0805">Transcription regulation</keyword>
<dbReference type="Proteomes" id="UP000654345">
    <property type="component" value="Unassembled WGS sequence"/>
</dbReference>
<accession>A0ABQ3UU38</accession>
<organism evidence="8 9">
    <name type="scientific">Ktedonobacter robiniae</name>
    <dbReference type="NCBI Taxonomy" id="2778365"/>
    <lineage>
        <taxon>Bacteria</taxon>
        <taxon>Bacillati</taxon>
        <taxon>Chloroflexota</taxon>
        <taxon>Ktedonobacteria</taxon>
        <taxon>Ktedonobacterales</taxon>
        <taxon>Ktedonobacteraceae</taxon>
        <taxon>Ktedonobacter</taxon>
    </lineage>
</organism>
<name>A0ABQ3UU38_9CHLR</name>
<keyword evidence="8" id="KW-0240">DNA-directed RNA polymerase</keyword>
<comment type="caution">
    <text evidence="8">The sequence shown here is derived from an EMBL/GenBank/DDBJ whole genome shotgun (WGS) entry which is preliminary data.</text>
</comment>
<dbReference type="InterPro" id="IPR039425">
    <property type="entry name" value="RNA_pol_sigma-70-like"/>
</dbReference>
<evidence type="ECO:0000313" key="8">
    <source>
        <dbReference type="EMBL" id="GHO56354.1"/>
    </source>
</evidence>
<evidence type="ECO:0000256" key="5">
    <source>
        <dbReference type="ARBA" id="ARBA00023163"/>
    </source>
</evidence>
<dbReference type="InterPro" id="IPR013249">
    <property type="entry name" value="RNA_pol_sigma70_r4_t2"/>
</dbReference>